<keyword evidence="1" id="KW-1133">Transmembrane helix</keyword>
<keyword evidence="1" id="KW-0472">Membrane</keyword>
<dbReference type="EMBL" id="VSSQ01022875">
    <property type="protein sequence ID" value="MPM69437.1"/>
    <property type="molecule type" value="Genomic_DNA"/>
</dbReference>
<feature type="transmembrane region" description="Helical" evidence="1">
    <location>
        <begin position="86"/>
        <end position="106"/>
    </location>
</feature>
<dbReference type="AlphaFoldDB" id="A0A645BW72"/>
<protein>
    <recommendedName>
        <fullName evidence="3">Glycosyltransferase RgtA/B/C/D-like domain-containing protein</fullName>
    </recommendedName>
</protein>
<organism evidence="2">
    <name type="scientific">bioreactor metagenome</name>
    <dbReference type="NCBI Taxonomy" id="1076179"/>
    <lineage>
        <taxon>unclassified sequences</taxon>
        <taxon>metagenomes</taxon>
        <taxon>ecological metagenomes</taxon>
    </lineage>
</organism>
<proteinExistence type="predicted"/>
<feature type="transmembrane region" description="Helical" evidence="1">
    <location>
        <begin position="113"/>
        <end position="134"/>
    </location>
</feature>
<feature type="transmembrane region" description="Helical" evidence="1">
    <location>
        <begin position="60"/>
        <end position="80"/>
    </location>
</feature>
<sequence length="296" mass="34251">MHYEGGVVDGSIPVPYTMQFIDTTPYLFQLKNLLWQSSPLFLGFAFFGLLLFCRHPKKWLALWPLLFYSFAYFGYVGSWYTKFIRYMLPIFPAVILLLGLSLEWFLKRSWGKWLVTLLLISQLFWALAYSQIFLNRSSRLVATDWIYQNIPSGSRLLTEHWDDGLPSESRASASYQQIQLKLYDADTPSKMSTLAKSLAQGDYLIISSRRLTGSLTRNPDYPYSKHYYELLFAGKLGYQKVQQITAYPQLLGVVINDDASEETFQVYDHPVIQIFANTKKLSAEQLQSLLLNLESY</sequence>
<comment type="caution">
    <text evidence="2">The sequence shown here is derived from an EMBL/GenBank/DDBJ whole genome shotgun (WGS) entry which is preliminary data.</text>
</comment>
<keyword evidence="1" id="KW-0812">Transmembrane</keyword>
<name>A0A645BW72_9ZZZZ</name>
<evidence type="ECO:0000313" key="2">
    <source>
        <dbReference type="EMBL" id="MPM69437.1"/>
    </source>
</evidence>
<evidence type="ECO:0000256" key="1">
    <source>
        <dbReference type="SAM" id="Phobius"/>
    </source>
</evidence>
<gene>
    <name evidence="2" type="ORF">SDC9_116382</name>
</gene>
<feature type="transmembrane region" description="Helical" evidence="1">
    <location>
        <begin position="33"/>
        <end position="53"/>
    </location>
</feature>
<reference evidence="2" key="1">
    <citation type="submission" date="2019-08" db="EMBL/GenBank/DDBJ databases">
        <authorList>
            <person name="Kucharzyk K."/>
            <person name="Murdoch R.W."/>
            <person name="Higgins S."/>
            <person name="Loffler F."/>
        </authorList>
    </citation>
    <scope>NUCLEOTIDE SEQUENCE</scope>
</reference>
<accession>A0A645BW72</accession>
<evidence type="ECO:0008006" key="3">
    <source>
        <dbReference type="Google" id="ProtNLM"/>
    </source>
</evidence>